<dbReference type="Gene3D" id="1.20.58.740">
    <property type="match status" value="1"/>
</dbReference>
<dbReference type="GO" id="GO:0005085">
    <property type="term" value="F:guanyl-nucleotide exchange factor activity"/>
    <property type="evidence" value="ECO:0007669"/>
    <property type="project" value="InterPro"/>
</dbReference>
<reference evidence="11" key="1">
    <citation type="submission" date="2016-04" db="UniProtKB">
        <authorList>
            <consortium name="WormBaseParasite"/>
        </authorList>
    </citation>
    <scope>IDENTIFICATION</scope>
</reference>
<dbReference type="Proteomes" id="UP000038040">
    <property type="component" value="Unplaced"/>
</dbReference>
<dbReference type="PROSITE" id="PS51650">
    <property type="entry name" value="C2_DOCK"/>
    <property type="match status" value="1"/>
</dbReference>
<dbReference type="CDD" id="cd11684">
    <property type="entry name" value="DHR2_DOCK"/>
    <property type="match status" value="1"/>
</dbReference>
<feature type="domain" description="DOCKER" evidence="7">
    <location>
        <begin position="1241"/>
        <end position="1637"/>
    </location>
</feature>
<dbReference type="InterPro" id="IPR046773">
    <property type="entry name" value="DOCKER_Lobe_C"/>
</dbReference>
<proteinExistence type="inferred from homology"/>
<dbReference type="Gene3D" id="1.20.1270.350">
    <property type="entry name" value="Dedicator of cytokinesis N-terminal subdomain"/>
    <property type="match status" value="1"/>
</dbReference>
<keyword evidence="10" id="KW-1185">Reference proteome</keyword>
<dbReference type="Pfam" id="PF16172">
    <property type="entry name" value="DOCK_N"/>
    <property type="match status" value="1"/>
</dbReference>
<dbReference type="InterPro" id="IPR043162">
    <property type="entry name" value="DOCK_C_lobe_C"/>
</dbReference>
<dbReference type="Gene3D" id="1.25.40.410">
    <property type="match status" value="1"/>
</dbReference>
<dbReference type="Pfam" id="PF14429">
    <property type="entry name" value="DOCK-C2"/>
    <property type="match status" value="1"/>
</dbReference>
<evidence type="ECO:0000313" key="10">
    <source>
        <dbReference type="Proteomes" id="UP000274756"/>
    </source>
</evidence>
<organism evidence="9 11">
    <name type="scientific">Dracunculus medinensis</name>
    <name type="common">Guinea worm</name>
    <dbReference type="NCBI Taxonomy" id="318479"/>
    <lineage>
        <taxon>Eukaryota</taxon>
        <taxon>Metazoa</taxon>
        <taxon>Ecdysozoa</taxon>
        <taxon>Nematoda</taxon>
        <taxon>Chromadorea</taxon>
        <taxon>Rhabditida</taxon>
        <taxon>Spirurina</taxon>
        <taxon>Dracunculoidea</taxon>
        <taxon>Dracunculidae</taxon>
        <taxon>Dracunculus</taxon>
    </lineage>
</organism>
<dbReference type="WBParaSite" id="DME_0000483001-mRNA-1">
    <property type="protein sequence ID" value="DME_0000483001-mRNA-1"/>
    <property type="gene ID" value="DME_0000483001"/>
</dbReference>
<dbReference type="OrthoDB" id="18896at2759"/>
<evidence type="ECO:0000256" key="5">
    <source>
        <dbReference type="SAM" id="MobiDB-lite"/>
    </source>
</evidence>
<evidence type="ECO:0000256" key="1">
    <source>
        <dbReference type="ARBA" id="ARBA00004496"/>
    </source>
</evidence>
<feature type="compositionally biased region" description="Low complexity" evidence="5">
    <location>
        <begin position="1704"/>
        <end position="1718"/>
    </location>
</feature>
<dbReference type="Proteomes" id="UP000274756">
    <property type="component" value="Unassembled WGS sequence"/>
</dbReference>
<comment type="subcellular location">
    <subcellularLocation>
        <location evidence="1">Cytoplasm</location>
    </subcellularLocation>
</comment>
<keyword evidence="2" id="KW-0963">Cytoplasm</keyword>
<dbReference type="InterPro" id="IPR026791">
    <property type="entry name" value="DOCK"/>
</dbReference>
<dbReference type="EMBL" id="UYYG01001171">
    <property type="protein sequence ID" value="VDN58740.1"/>
    <property type="molecule type" value="Genomic_DNA"/>
</dbReference>
<dbReference type="PANTHER" id="PTHR45653:SF10">
    <property type="entry name" value="MYOBLAST CITY, ISOFORM B"/>
    <property type="match status" value="1"/>
</dbReference>
<dbReference type="InterPro" id="IPR043161">
    <property type="entry name" value="DOCK_C_lobe_A"/>
</dbReference>
<dbReference type="InterPro" id="IPR035892">
    <property type="entry name" value="C2_domain_sf"/>
</dbReference>
<keyword evidence="3" id="KW-0597">Phosphoprotein</keyword>
<dbReference type="Pfam" id="PF23554">
    <property type="entry name" value="TPR_DOCK"/>
    <property type="match status" value="1"/>
</dbReference>
<dbReference type="GO" id="GO:0005886">
    <property type="term" value="C:plasma membrane"/>
    <property type="evidence" value="ECO:0007669"/>
    <property type="project" value="TreeGrafter"/>
</dbReference>
<dbReference type="Gene3D" id="2.60.40.150">
    <property type="entry name" value="C2 domain"/>
    <property type="match status" value="1"/>
</dbReference>
<gene>
    <name evidence="8" type="ORF">DME_LOCUS8713</name>
</gene>
<dbReference type="GO" id="GO:0007520">
    <property type="term" value="P:myoblast fusion"/>
    <property type="evidence" value="ECO:0007669"/>
    <property type="project" value="TreeGrafter"/>
</dbReference>
<evidence type="ECO:0000313" key="8">
    <source>
        <dbReference type="EMBL" id="VDN58740.1"/>
    </source>
</evidence>
<dbReference type="InterPro" id="IPR056372">
    <property type="entry name" value="TPR_DOCK"/>
</dbReference>
<evidence type="ECO:0000259" key="7">
    <source>
        <dbReference type="PROSITE" id="PS51651"/>
    </source>
</evidence>
<evidence type="ECO:0000313" key="11">
    <source>
        <dbReference type="WBParaSite" id="DME_0000483001-mRNA-1"/>
    </source>
</evidence>
<evidence type="ECO:0000313" key="9">
    <source>
        <dbReference type="Proteomes" id="UP000038040"/>
    </source>
</evidence>
<dbReference type="AlphaFoldDB" id="A0A158Q4H1"/>
<dbReference type="STRING" id="318479.A0A158Q4H1"/>
<dbReference type="InterPro" id="IPR027357">
    <property type="entry name" value="DOCKER_dom"/>
</dbReference>
<sequence length="1765" mass="203757">MEMQSNSSHKFIIINISRNFSNFHIFVIEIFSESIQYNLTNDTYATLEAVDYNFLILYIGEYVNIINSTQDWCYGNKEGDESVCGLFPRSAVFLLPDPSLWPFSREAQEIILELNETLEEWWISIKETYGKQARIGCQDDVLLFMEDLMVMRKKILSGNVPIEELKDMRLQLAKKIDLGNQWLGLDMIIRDETGRSIDLDSVSVVQIFRAHITAAEKILNDSKPSDIRVVNAFSLLVHAQSATVDCKSECEFSLSLYDSTDQKFISENFIFYWSPQIGALSNRSSKALFIDLGSKEYPSFPASTKTHRIFLCIRVSRIAPIDPSSATMKKVFDAGPPQLWSRQPYAAALLDLSDIFDRPVNDHIVPLNREDTLEQLIAKARSTNSMKISNGENSAAFGRSKLMLSTEILIGSLTEIKKSNLHIFSINPPVEVKKMYFADVISCDESRNDLYLTLLHGDFHGGKGSDKNIEARVSVVDSNGVVNNSIEICTADGTLHRSTYHSLVFYHEDKPKWNETIKIQIPDEADQNVHLRITFHFKKSYDKTKQEKGPFALAFARIMEGSTLIGDGTHELLVYKIEPGKFDINDITYTRLPATRNELKASQSQMRPQTTTFIYYEKNYIIIQTITCSTTLTHNKNLLDILQWKANRGNLKLRLEEISKSKGIMVSEEIVKFIPNFCDVLFEIMDQYSDYDELIFDSLIFVIQLVCEERYKNFRIILQKYVENFHSTIAFAKLMPLLQKRIENAEETHEWTLSTIKSLGILMQIIVKSKRCSDRLGVTQADFHQLMAEFLNAVILFLRNKRVRMTCQNTALKYLPTIFPHVCSPDIYSPQELTAFLVNILDHINGSISPRYRLNFIREIIQSNLFLEGHNRCHLLPKVLDKVLEELDDIVSQTPNIDRHKIEDCVVTCADIIFDIFDRLFRTNSQFENGSEDELCLIISKVFRSIVQTSIYLINEKIVFSTFAALLAVLLNKMSAQMYKIYVDGLHTRIDKHDFLMELLHLFRDLINRSPFSSSWFYMIYLLNKTILKTLKFIMQTIVEQFYGIEFDLDLWREYMLTMVTFSCQKSLQIGSLPTTKRSRYLSSQLDLRKIAVADLRSMWFRLSMKDKGIFIPFMVGSFLQVALIDDDVVRETVIPIFFDMLQCEFLSHPFRDFSRFANEMIIQLDCLVDEDRGDLSFKEQLKRIMLQMCSTDPELKTEGCRFVHTIDTLLKHLFEYREVRTNAYCIENGMDRTVQLLKYYDAIGQHDLYISYVYKLYDLHMLSNSKVEAAYTLLKHGETLTWEDRELSPALLSAHLNRHCGTHRQLKEALYTEVANLFDEKEMWEDAISILKEIKRLADLYHKISAQSRVGFTFYLVGFYGLDFPVYLNNQQYIYRGNECEAISSFQHRMLSTFPGTELVTSMDDCSHLSEKSGRYLQIFPVQTYCENKPQKKCANRLICWYWKNNRIENFEYCKGQFRKGTKWTELEDSEIMRSWVIRRFVKSVEPLPNILKWSLVASISEPIEYSPLMEAVRTMQRNNDELEEMAHVVFSTPLESVVPLGGKIRGIVQAFVQGGIKNYKVFFTEECKAVLNQSERELVLQLEALIKNQIPILEFSLYVHASREHQIDLQFHESLAQSFNEYKISVEERFGKIPSQLPPGCSIHISHSHKNIEERKMNNFDSSISPTVMSITGVFRRGGGLYNTKSGRNTPKKSSRGDIKSTTETSSSKRISSSSDHSMDSVFNDLNNGTPRSTLDLSRFEHSFQSPSSLSSYTGDGHSRHID</sequence>
<dbReference type="PROSITE" id="PS51651">
    <property type="entry name" value="DOCKER"/>
    <property type="match status" value="1"/>
</dbReference>
<dbReference type="GO" id="GO:0007264">
    <property type="term" value="P:small GTPase-mediated signal transduction"/>
    <property type="evidence" value="ECO:0007669"/>
    <property type="project" value="InterPro"/>
</dbReference>
<dbReference type="GO" id="GO:0031267">
    <property type="term" value="F:small GTPase binding"/>
    <property type="evidence" value="ECO:0007669"/>
    <property type="project" value="TreeGrafter"/>
</dbReference>
<dbReference type="InterPro" id="IPR032376">
    <property type="entry name" value="DOCK_N"/>
</dbReference>
<dbReference type="PANTHER" id="PTHR45653">
    <property type="entry name" value="DEDICATOR OF CYTOKINESIS"/>
    <property type="match status" value="1"/>
</dbReference>
<dbReference type="GO" id="GO:0016477">
    <property type="term" value="P:cell migration"/>
    <property type="evidence" value="ECO:0007669"/>
    <property type="project" value="TreeGrafter"/>
</dbReference>
<dbReference type="GO" id="GO:0005737">
    <property type="term" value="C:cytoplasm"/>
    <property type="evidence" value="ECO:0007669"/>
    <property type="project" value="UniProtKB-SubCell"/>
</dbReference>
<accession>A0A158Q4H1</accession>
<protein>
    <submittedName>
        <fullName evidence="11">Dedicator of cytokinesis protein 1</fullName>
    </submittedName>
</protein>
<evidence type="ECO:0000256" key="2">
    <source>
        <dbReference type="ARBA" id="ARBA00022490"/>
    </source>
</evidence>
<reference evidence="8 10" key="2">
    <citation type="submission" date="2018-11" db="EMBL/GenBank/DDBJ databases">
        <authorList>
            <consortium name="Pathogen Informatics"/>
        </authorList>
    </citation>
    <scope>NUCLEOTIDE SEQUENCE [LARGE SCALE GENOMIC DNA]</scope>
</reference>
<feature type="region of interest" description="Disordered" evidence="5">
    <location>
        <begin position="1682"/>
        <end position="1729"/>
    </location>
</feature>
<evidence type="ECO:0000256" key="4">
    <source>
        <dbReference type="PROSITE-ProRule" id="PRU00983"/>
    </source>
</evidence>
<feature type="domain" description="C2 DOCK-type" evidence="6">
    <location>
        <begin position="447"/>
        <end position="628"/>
    </location>
</feature>
<evidence type="ECO:0000256" key="3">
    <source>
        <dbReference type="ARBA" id="ARBA00022553"/>
    </source>
</evidence>
<dbReference type="InterPro" id="IPR042455">
    <property type="entry name" value="DOCK_N_sub1"/>
</dbReference>
<dbReference type="InterPro" id="IPR027007">
    <property type="entry name" value="C2_DOCK-type_domain"/>
</dbReference>
<dbReference type="Pfam" id="PF20421">
    <property type="entry name" value="DHR-2_Lobe_C"/>
    <property type="match status" value="1"/>
</dbReference>
<comment type="similarity">
    <text evidence="4">Belongs to the DOCK family.</text>
</comment>
<name>A0A158Q4H1_DRAME</name>
<evidence type="ECO:0000259" key="6">
    <source>
        <dbReference type="PROSITE" id="PS51650"/>
    </source>
</evidence>